<dbReference type="GO" id="GO:0047304">
    <property type="term" value="F:2-aminoethylphosphonate-pyruvate transaminase activity"/>
    <property type="evidence" value="ECO:0007669"/>
    <property type="project" value="UniProtKB-EC"/>
</dbReference>
<dbReference type="Pfam" id="PF00266">
    <property type="entry name" value="Aminotran_5"/>
    <property type="match status" value="1"/>
</dbReference>
<dbReference type="PANTHER" id="PTHR42778">
    <property type="entry name" value="2-AMINOETHYLPHOSPHONATE--PYRUVATE TRANSAMINASE"/>
    <property type="match status" value="1"/>
</dbReference>
<dbReference type="InterPro" id="IPR015421">
    <property type="entry name" value="PyrdxlP-dep_Trfase_major"/>
</dbReference>
<dbReference type="Proteomes" id="UP000199213">
    <property type="component" value="Unassembled WGS sequence"/>
</dbReference>
<dbReference type="Gene3D" id="3.90.1150.10">
    <property type="entry name" value="Aspartate Aminotransferase, domain 1"/>
    <property type="match status" value="1"/>
</dbReference>
<keyword evidence="4 9" id="KW-0663">Pyridoxal phosphate</keyword>
<evidence type="ECO:0000313" key="11">
    <source>
        <dbReference type="EMBL" id="SDK21003.1"/>
    </source>
</evidence>
<evidence type="ECO:0000256" key="2">
    <source>
        <dbReference type="ARBA" id="ARBA00022576"/>
    </source>
</evidence>
<reference evidence="12" key="1">
    <citation type="submission" date="2016-10" db="EMBL/GenBank/DDBJ databases">
        <authorList>
            <person name="Varghese N."/>
            <person name="Submissions S."/>
        </authorList>
    </citation>
    <scope>NUCLEOTIDE SEQUENCE [LARGE SCALE GENOMIC DNA]</scope>
    <source>
        <strain evidence="12">DSM 45460</strain>
    </source>
</reference>
<dbReference type="EC" id="2.6.1.37" evidence="6"/>
<accession>A0A1G9A0Z1</accession>
<comment type="catalytic activity">
    <reaction evidence="7">
        <text>(2-aminoethyl)phosphonate + pyruvate = phosphonoacetaldehyde + L-alanine</text>
        <dbReference type="Rhea" id="RHEA:17021"/>
        <dbReference type="ChEBI" id="CHEBI:15361"/>
        <dbReference type="ChEBI" id="CHEBI:57418"/>
        <dbReference type="ChEBI" id="CHEBI:57972"/>
        <dbReference type="ChEBI" id="CHEBI:58383"/>
        <dbReference type="EC" id="2.6.1.37"/>
    </reaction>
</comment>
<dbReference type="InterPro" id="IPR015424">
    <property type="entry name" value="PyrdxlP-dep_Trfase"/>
</dbReference>
<comment type="cofactor">
    <cofactor evidence="1 9">
        <name>pyridoxal 5'-phosphate</name>
        <dbReference type="ChEBI" id="CHEBI:597326"/>
    </cofactor>
</comment>
<feature type="domain" description="Aminotransferase class V" evidence="10">
    <location>
        <begin position="44"/>
        <end position="341"/>
    </location>
</feature>
<feature type="binding site" evidence="8">
    <location>
        <position position="353"/>
    </location>
    <ligand>
        <name>substrate</name>
    </ligand>
</feature>
<protein>
    <recommendedName>
        <fullName evidence="6">2-aminoethylphosphonate--pyruvate transaminase</fullName>
        <ecNumber evidence="6">2.6.1.37</ecNumber>
    </recommendedName>
</protein>
<dbReference type="AlphaFoldDB" id="A0A1G9A0Z1"/>
<dbReference type="InterPro" id="IPR015422">
    <property type="entry name" value="PyrdxlP-dep_Trfase_small"/>
</dbReference>
<organism evidence="11 12">
    <name type="scientific">Actinopolyspora mzabensis</name>
    <dbReference type="NCBI Taxonomy" id="995066"/>
    <lineage>
        <taxon>Bacteria</taxon>
        <taxon>Bacillati</taxon>
        <taxon>Actinomycetota</taxon>
        <taxon>Actinomycetes</taxon>
        <taxon>Actinopolysporales</taxon>
        <taxon>Actinopolysporaceae</taxon>
        <taxon>Actinopolyspora</taxon>
    </lineage>
</organism>
<evidence type="ECO:0000256" key="7">
    <source>
        <dbReference type="ARBA" id="ARBA00049460"/>
    </source>
</evidence>
<name>A0A1G9A0Z1_ACTMZ</name>
<sequence length="385" mass="42392">MTDTGLPEVSSVRAIPKPDPTVLLNPGPVVVHSDVRAAMSYPDVCHREQEAADLMKAVREKIVAICGGAVTDHVGVVLAGSGTAALEAVLSSVVPADGKVLVLDNGNYGERLYRITLCHGIAHRRLEFGWTEPIDIDSVDELLAADQDVTHVAMVHHETSTGMLNPLRRIGEIVHRHNRSLVVDAISSLGSEELDVSTDHVDWCVGSANKNLEGLPGVSFVCASRTGLESLEGTTSRTFYLDLYSHYRSQEDDQAPLFTPAVQVLYAFDRALDLALSEGVHRRRERYEARAARIRNGITDLGLRFLLPLHHRANSVTHVRVPERTTYRYLHDSLKEKGFIVYACQERLGEVFRIANMGLISDSDIDRFLAALDDVLRKARASTST</sequence>
<dbReference type="NCBIfam" id="TIGR03301">
    <property type="entry name" value="PhnW-AepZ"/>
    <property type="match status" value="1"/>
</dbReference>
<dbReference type="Gene3D" id="3.40.640.10">
    <property type="entry name" value="Type I PLP-dependent aspartate aminotransferase-like (Major domain)"/>
    <property type="match status" value="1"/>
</dbReference>
<keyword evidence="5 11" id="KW-0670">Pyruvate</keyword>
<evidence type="ECO:0000256" key="8">
    <source>
        <dbReference type="PIRSR" id="PIRSR000524-1"/>
    </source>
</evidence>
<keyword evidence="2" id="KW-0032">Aminotransferase</keyword>
<evidence type="ECO:0000259" key="10">
    <source>
        <dbReference type="Pfam" id="PF00266"/>
    </source>
</evidence>
<dbReference type="EMBL" id="FNFM01000005">
    <property type="protein sequence ID" value="SDK21003.1"/>
    <property type="molecule type" value="Genomic_DNA"/>
</dbReference>
<evidence type="ECO:0000313" key="12">
    <source>
        <dbReference type="Proteomes" id="UP000199213"/>
    </source>
</evidence>
<proteinExistence type="predicted"/>
<dbReference type="InterPro" id="IPR024169">
    <property type="entry name" value="SP_NH2Trfase/AEP_transaminase"/>
</dbReference>
<keyword evidence="3" id="KW-0808">Transferase</keyword>
<keyword evidence="12" id="KW-1185">Reference proteome</keyword>
<evidence type="ECO:0000256" key="5">
    <source>
        <dbReference type="ARBA" id="ARBA00023317"/>
    </source>
</evidence>
<evidence type="ECO:0000256" key="1">
    <source>
        <dbReference type="ARBA" id="ARBA00001933"/>
    </source>
</evidence>
<gene>
    <name evidence="11" type="ORF">SAMN04487820_105250</name>
</gene>
<feature type="modified residue" description="N6-(pyridoxal phosphate)lysine" evidence="9">
    <location>
        <position position="210"/>
    </location>
</feature>
<dbReference type="GO" id="GO:0019700">
    <property type="term" value="P:organic phosphonate catabolic process"/>
    <property type="evidence" value="ECO:0007669"/>
    <property type="project" value="InterPro"/>
</dbReference>
<dbReference type="InterPro" id="IPR000192">
    <property type="entry name" value="Aminotrans_V_dom"/>
</dbReference>
<dbReference type="PIRSF" id="PIRSF000524">
    <property type="entry name" value="SPT"/>
    <property type="match status" value="1"/>
</dbReference>
<dbReference type="InterPro" id="IPR012703">
    <property type="entry name" value="NH2EtPonate_pyrv_transaminase"/>
</dbReference>
<evidence type="ECO:0000256" key="6">
    <source>
        <dbReference type="ARBA" id="ARBA00044521"/>
    </source>
</evidence>
<dbReference type="PANTHER" id="PTHR42778:SF1">
    <property type="entry name" value="2-AMINOETHYLPHOSPHONATE--PYRUVATE TRANSAMINASE"/>
    <property type="match status" value="1"/>
</dbReference>
<evidence type="ECO:0000256" key="3">
    <source>
        <dbReference type="ARBA" id="ARBA00022679"/>
    </source>
</evidence>
<evidence type="ECO:0000256" key="4">
    <source>
        <dbReference type="ARBA" id="ARBA00022898"/>
    </source>
</evidence>
<dbReference type="SUPFAM" id="SSF53383">
    <property type="entry name" value="PLP-dependent transferases"/>
    <property type="match status" value="1"/>
</dbReference>
<evidence type="ECO:0000256" key="9">
    <source>
        <dbReference type="PIRSR" id="PIRSR000524-50"/>
    </source>
</evidence>